<reference evidence="1 2" key="1">
    <citation type="submission" date="2024-05" db="EMBL/GenBank/DDBJ databases">
        <title>A draft genome resource for the thread blight pathogen Marasmius tenuissimus strain MS-2.</title>
        <authorList>
            <person name="Yulfo-Soto G.E."/>
            <person name="Baruah I.K."/>
            <person name="Amoako-Attah I."/>
            <person name="Bukari Y."/>
            <person name="Meinhardt L.W."/>
            <person name="Bailey B.A."/>
            <person name="Cohen S.P."/>
        </authorList>
    </citation>
    <scope>NUCLEOTIDE SEQUENCE [LARGE SCALE GENOMIC DNA]</scope>
    <source>
        <strain evidence="1 2">MS-2</strain>
    </source>
</reference>
<organism evidence="1 2">
    <name type="scientific">Marasmius tenuissimus</name>
    <dbReference type="NCBI Taxonomy" id="585030"/>
    <lineage>
        <taxon>Eukaryota</taxon>
        <taxon>Fungi</taxon>
        <taxon>Dikarya</taxon>
        <taxon>Basidiomycota</taxon>
        <taxon>Agaricomycotina</taxon>
        <taxon>Agaricomycetes</taxon>
        <taxon>Agaricomycetidae</taxon>
        <taxon>Agaricales</taxon>
        <taxon>Marasmiineae</taxon>
        <taxon>Marasmiaceae</taxon>
        <taxon>Marasmius</taxon>
    </lineage>
</organism>
<evidence type="ECO:0000313" key="1">
    <source>
        <dbReference type="EMBL" id="KAL0060460.1"/>
    </source>
</evidence>
<comment type="caution">
    <text evidence="1">The sequence shown here is derived from an EMBL/GenBank/DDBJ whole genome shotgun (WGS) entry which is preliminary data.</text>
</comment>
<sequence length="251" mass="28444">MAEQLHNNRMMVTFGVANERMIVAGQGNAQRWGLPDDMKRNLAGNISPPYRFVSLGLNNTWFVLGQKPGPTNSHPYFRFNSGHLTHLHSELAASAKQGQDHFPQGVSFGSHNAYAWWSSSKCHWRDLGKIRSPWLTRMRQEKPNKTPKKLYLGAEDAVVLIWSDKSFDYYGLIHSLAEVLHGAKEKGLTIDYLSISPANRQWWFIQFSDHSVSWSAPHNAHSEEINDFATSHAHVKVRSRTAALDVVAQLK</sequence>
<protein>
    <submittedName>
        <fullName evidence="1">Uncharacterized protein</fullName>
    </submittedName>
</protein>
<dbReference type="Proteomes" id="UP001437256">
    <property type="component" value="Unassembled WGS sequence"/>
</dbReference>
<accession>A0ABR2ZGJ3</accession>
<gene>
    <name evidence="1" type="ORF">AAF712_012743</name>
</gene>
<proteinExistence type="predicted"/>
<dbReference type="EMBL" id="JBBXMP010000175">
    <property type="protein sequence ID" value="KAL0060460.1"/>
    <property type="molecule type" value="Genomic_DNA"/>
</dbReference>
<keyword evidence="2" id="KW-1185">Reference proteome</keyword>
<name>A0ABR2ZGJ3_9AGAR</name>
<evidence type="ECO:0000313" key="2">
    <source>
        <dbReference type="Proteomes" id="UP001437256"/>
    </source>
</evidence>